<dbReference type="Pfam" id="PF05066">
    <property type="entry name" value="HARE-HTH"/>
    <property type="match status" value="1"/>
</dbReference>
<accession>A0A426ZCG2</accession>
<name>A0A426ZCG2_ENSVE</name>
<evidence type="ECO:0000259" key="6">
    <source>
        <dbReference type="Pfam" id="PF15612"/>
    </source>
</evidence>
<keyword evidence="3" id="KW-0539">Nucleus</keyword>
<evidence type="ECO:0000256" key="4">
    <source>
        <dbReference type="SAM" id="MobiDB-lite"/>
    </source>
</evidence>
<dbReference type="Proteomes" id="UP000287651">
    <property type="component" value="Unassembled WGS sequence"/>
</dbReference>
<evidence type="ECO:0000259" key="7">
    <source>
        <dbReference type="Pfam" id="PF15613"/>
    </source>
</evidence>
<feature type="region of interest" description="Disordered" evidence="4">
    <location>
        <begin position="176"/>
        <end position="253"/>
    </location>
</feature>
<evidence type="ECO:0000313" key="8">
    <source>
        <dbReference type="EMBL" id="RRT61649.1"/>
    </source>
</evidence>
<evidence type="ECO:0000256" key="2">
    <source>
        <dbReference type="ARBA" id="ARBA00023163"/>
    </source>
</evidence>
<organism evidence="8 9">
    <name type="scientific">Ensete ventricosum</name>
    <name type="common">Abyssinian banana</name>
    <name type="synonym">Musa ensete</name>
    <dbReference type="NCBI Taxonomy" id="4639"/>
    <lineage>
        <taxon>Eukaryota</taxon>
        <taxon>Viridiplantae</taxon>
        <taxon>Streptophyta</taxon>
        <taxon>Embryophyta</taxon>
        <taxon>Tracheophyta</taxon>
        <taxon>Spermatophyta</taxon>
        <taxon>Magnoliopsida</taxon>
        <taxon>Liliopsida</taxon>
        <taxon>Zingiberales</taxon>
        <taxon>Musaceae</taxon>
        <taxon>Ensete</taxon>
    </lineage>
</organism>
<evidence type="ECO:0008006" key="10">
    <source>
        <dbReference type="Google" id="ProtNLM"/>
    </source>
</evidence>
<sequence length="530" mass="58508">LVLVPIICRYTGTDCNFIQGNDSEDIISTLRNGLAAENAVAILKERGFTCRRKSRHRLTPGTVKFAAFHVLSLEGSKGLTILEVADKIQVNVYFKFVLLFLICLRHLCHHQKSGLRDLTTSKTPEASIAAALSRDTKLFERTAPSTYCVRSPYRKDPADADAVISAAREKIQVFQSAISDSEEAEKDTEDVDDAERDEDSEGDAAAEPEVDDGGSDAKADKHDPLTSELEHSRTLNLSGKEKGGAIGNMGKGPQMPIENLKTLSTSVVCQLPDTNLNCCEAGNGDMEDTEIDESNFGEPWVQGLSEGDYSELTVEERLNALVALVGVATEGNLIRIILEERLEAANALIKQMWAEAQLDKRRSREEYSNRLQVTAFSGYKVEATLTYGTGEGSQTPLEGVDKGNNGNLDAISNEQFLETNQVNLGNMSIGQEFTVPDVLPVQHYGYATEKSRSQLKSFISYKAEQLHVYRSLPLGQDRRQNRYWQFTTSSSPNDPGSGRIYFESKDCRWLLIDSEEVDSPPTSSLIDKSL</sequence>
<dbReference type="GO" id="GO:0006357">
    <property type="term" value="P:regulation of transcription by RNA polymerase II"/>
    <property type="evidence" value="ECO:0007669"/>
    <property type="project" value="InterPro"/>
</dbReference>
<evidence type="ECO:0000259" key="5">
    <source>
        <dbReference type="Pfam" id="PF05066"/>
    </source>
</evidence>
<gene>
    <name evidence="8" type="ORF">B296_00032376</name>
</gene>
<evidence type="ECO:0000256" key="3">
    <source>
        <dbReference type="ARBA" id="ARBA00023242"/>
    </source>
</evidence>
<dbReference type="AlphaFoldDB" id="A0A426ZCG2"/>
<feature type="domain" description="WHIM2" evidence="7">
    <location>
        <begin position="469"/>
        <end position="516"/>
    </location>
</feature>
<dbReference type="InterPro" id="IPR028941">
    <property type="entry name" value="WHIM2_dom"/>
</dbReference>
<feature type="domain" description="WHIM1" evidence="6">
    <location>
        <begin position="295"/>
        <end position="339"/>
    </location>
</feature>
<evidence type="ECO:0000256" key="1">
    <source>
        <dbReference type="ARBA" id="ARBA00004123"/>
    </source>
</evidence>
<dbReference type="PANTHER" id="PTHR36968">
    <property type="entry name" value="HOMEOBOX-DDT DOMAIN PROTEIN RLT2"/>
    <property type="match status" value="1"/>
</dbReference>
<comment type="subcellular location">
    <subcellularLocation>
        <location evidence="1">Nucleus</location>
    </subcellularLocation>
</comment>
<feature type="domain" description="HTH HARE-type" evidence="5">
    <location>
        <begin position="111"/>
        <end position="151"/>
    </location>
</feature>
<keyword evidence="2" id="KW-0804">Transcription</keyword>
<feature type="compositionally biased region" description="Acidic residues" evidence="4">
    <location>
        <begin position="180"/>
        <end position="214"/>
    </location>
</feature>
<dbReference type="InterPro" id="IPR044977">
    <property type="entry name" value="RLT1-3"/>
</dbReference>
<proteinExistence type="predicted"/>
<dbReference type="Pfam" id="PF15612">
    <property type="entry name" value="WHIM1"/>
    <property type="match status" value="1"/>
</dbReference>
<dbReference type="Pfam" id="PF15613">
    <property type="entry name" value="WSD"/>
    <property type="match status" value="1"/>
</dbReference>
<dbReference type="PANTHER" id="PTHR36968:SF5">
    <property type="entry name" value="HOMEOBOX-DDT DOMAIN PROTEIN RLT2"/>
    <property type="match status" value="1"/>
</dbReference>
<dbReference type="InterPro" id="IPR028942">
    <property type="entry name" value="WHIM1_dom"/>
</dbReference>
<dbReference type="EMBL" id="AMZH03007308">
    <property type="protein sequence ID" value="RRT61649.1"/>
    <property type="molecule type" value="Genomic_DNA"/>
</dbReference>
<feature type="compositionally biased region" description="Basic and acidic residues" evidence="4">
    <location>
        <begin position="215"/>
        <end position="243"/>
    </location>
</feature>
<dbReference type="InterPro" id="IPR007759">
    <property type="entry name" value="Asxl_HARE-HTH"/>
</dbReference>
<evidence type="ECO:0000313" key="9">
    <source>
        <dbReference type="Proteomes" id="UP000287651"/>
    </source>
</evidence>
<comment type="caution">
    <text evidence="8">The sequence shown here is derived from an EMBL/GenBank/DDBJ whole genome shotgun (WGS) entry which is preliminary data.</text>
</comment>
<reference evidence="8 9" key="1">
    <citation type="journal article" date="2014" name="Agronomy (Basel)">
        <title>A Draft Genome Sequence for Ensete ventricosum, the Drought-Tolerant Tree Against Hunger.</title>
        <authorList>
            <person name="Harrison J."/>
            <person name="Moore K.A."/>
            <person name="Paszkiewicz K."/>
            <person name="Jones T."/>
            <person name="Grant M."/>
            <person name="Ambacheew D."/>
            <person name="Muzemil S."/>
            <person name="Studholme D.J."/>
        </authorList>
    </citation>
    <scope>NUCLEOTIDE SEQUENCE [LARGE SCALE GENOMIC DNA]</scope>
</reference>
<dbReference type="GO" id="GO:0005634">
    <property type="term" value="C:nucleus"/>
    <property type="evidence" value="ECO:0007669"/>
    <property type="project" value="UniProtKB-SubCell"/>
</dbReference>
<feature type="non-terminal residue" evidence="8">
    <location>
        <position position="1"/>
    </location>
</feature>
<protein>
    <recommendedName>
        <fullName evidence="10">WHIM2 domain-containing protein</fullName>
    </recommendedName>
</protein>